<comment type="domain">
    <text evidence="9">The C-terminal coiled-coil domain is crucial for aminoacylation activity.</text>
</comment>
<organism evidence="13 14">
    <name type="scientific">Autumnicola patrickiae</name>
    <dbReference type="NCBI Taxonomy" id="3075591"/>
    <lineage>
        <taxon>Bacteria</taxon>
        <taxon>Pseudomonadati</taxon>
        <taxon>Bacteroidota</taxon>
        <taxon>Flavobacteriia</taxon>
        <taxon>Flavobacteriales</taxon>
        <taxon>Flavobacteriaceae</taxon>
        <taxon>Autumnicola</taxon>
    </lineage>
</organism>
<keyword evidence="1 9" id="KW-0963">Cytoplasm</keyword>
<dbReference type="Pfam" id="PF00133">
    <property type="entry name" value="tRNA-synt_1"/>
    <property type="match status" value="1"/>
</dbReference>
<evidence type="ECO:0000256" key="4">
    <source>
        <dbReference type="ARBA" id="ARBA00022840"/>
    </source>
</evidence>
<accession>A0ABU3DYR8</accession>
<keyword evidence="4 9" id="KW-0067">ATP-binding</keyword>
<dbReference type="HAMAP" id="MF_02004">
    <property type="entry name" value="Val_tRNA_synth_type1"/>
    <property type="match status" value="1"/>
</dbReference>
<dbReference type="InterPro" id="IPR001412">
    <property type="entry name" value="aa-tRNA-synth_I_CS"/>
</dbReference>
<dbReference type="Gene3D" id="1.10.287.380">
    <property type="entry name" value="Valyl-tRNA synthetase, C-terminal domain"/>
    <property type="match status" value="1"/>
</dbReference>
<dbReference type="InterPro" id="IPR002300">
    <property type="entry name" value="aa-tRNA-synth_Ia"/>
</dbReference>
<sequence length="876" mass="100893">MAIASQYNAKQVEDKWYKYWMDHGYFHSEVDEREPYTIVIPPPNVTGVLHMGHMLNNTIQDVLVRRARLKGFNACWVPGTDHASIATEAKVVAKLKAEGINKNDLTREEFLEHAWEWTHKHGGIILEQLKKLGASCDWERTKFTMDEKMSASVIKVFIDLYDKGLIYRGYRMVNWDPEAKTTLSDEEVIHQEKQGSLYYLKYKIEGSDETLTIATTRPETILGDTAICINPNDERFFHLKGKKAIVPINNRVIPIIEDEYVDLEFGTGCLKVTPAHDENDKMLGDKHNLEVIDILNDDATLNSYGMHYEGKDRFVVRKEITAELKELGVLAKTEEHINKVGTSERTGAVIEPKLSDQWFLKMKDLAEPAIKAVVGDDINLVPDKFLNTYKHWMENVRDWNVSRQLWWGQQIPAYYYGDGKEDFVVAENPEDALEKVKEKTGSQKWQLSDLRQDQDALDTWFSSWLWPMSVFNGILEPENKEIQYYYPTNDLVTAPEILFFWVARMIMAGYEYRGERPFKNVYLTGIVRDKQRRKMSKSLGNSPDPLGLIEQYGADGVRVGMLLSSPAGNDLMFDEDLCKQGSAFTNKIWNAFRLVKGWEVSEEKEQDETSKIAIDWYRAKFQKTLHEIEDHFNKYRMSDALMATYKLIWDDYCSWFLEMVKPAFGEPMDAATYKEVIAILEDNLKILHPFTPFSSEEIWQEITGRTPQEALIIAKWPELKSYDEKLISEFSVAAEVITGIRKVRKEKNISFKNEIEFKVLNNEETSTFFDPVISKMGNLSTLDYVEKQVEGALSFRVKSNDYFVPVIGAIDVDAEIKKLEEELAYTEGFLKSVDKKLSNERFVNNAPEKVVAIEKAKKADAESKIEALKASLKSLK</sequence>
<dbReference type="InterPro" id="IPR010978">
    <property type="entry name" value="tRNA-bd_arm"/>
</dbReference>
<dbReference type="Pfam" id="PF10458">
    <property type="entry name" value="Val_tRNA-synt_C"/>
    <property type="match status" value="1"/>
</dbReference>
<name>A0ABU3DYR8_9FLAO</name>
<keyword evidence="2 9" id="KW-0436">Ligase</keyword>
<dbReference type="SUPFAM" id="SSF46589">
    <property type="entry name" value="tRNA-binding arm"/>
    <property type="match status" value="1"/>
</dbReference>
<dbReference type="GO" id="GO:0004832">
    <property type="term" value="F:valine-tRNA ligase activity"/>
    <property type="evidence" value="ECO:0007669"/>
    <property type="project" value="UniProtKB-EC"/>
</dbReference>
<reference evidence="13 14" key="1">
    <citation type="submission" date="2023-09" db="EMBL/GenBank/DDBJ databases">
        <authorList>
            <person name="Rey-Velasco X."/>
        </authorList>
    </citation>
    <scope>NUCLEOTIDE SEQUENCE [LARGE SCALE GENOMIC DNA]</scope>
    <source>
        <strain evidence="13 14">F188</strain>
    </source>
</reference>
<proteinExistence type="inferred from homology"/>
<evidence type="ECO:0000259" key="10">
    <source>
        <dbReference type="Pfam" id="PF00133"/>
    </source>
</evidence>
<dbReference type="Gene3D" id="3.90.740.10">
    <property type="entry name" value="Valyl/Leucyl/Isoleucyl-tRNA synthetase, editing domain"/>
    <property type="match status" value="2"/>
</dbReference>
<evidence type="ECO:0000313" key="14">
    <source>
        <dbReference type="Proteomes" id="UP001261624"/>
    </source>
</evidence>
<dbReference type="InterPro" id="IPR002303">
    <property type="entry name" value="Valyl-tRNA_ligase"/>
</dbReference>
<dbReference type="Gene3D" id="3.40.50.620">
    <property type="entry name" value="HUPs"/>
    <property type="match status" value="2"/>
</dbReference>
<comment type="subunit">
    <text evidence="9">Monomer.</text>
</comment>
<dbReference type="SUPFAM" id="SSF50677">
    <property type="entry name" value="ValRS/IleRS/LeuRS editing domain"/>
    <property type="match status" value="1"/>
</dbReference>
<dbReference type="Proteomes" id="UP001261624">
    <property type="component" value="Unassembled WGS sequence"/>
</dbReference>
<dbReference type="CDD" id="cd07962">
    <property type="entry name" value="Anticodon_Ia_Val"/>
    <property type="match status" value="1"/>
</dbReference>
<dbReference type="PRINTS" id="PR00986">
    <property type="entry name" value="TRNASYNTHVAL"/>
</dbReference>
<keyword evidence="6 9" id="KW-0175">Coiled coil</keyword>
<dbReference type="InterPro" id="IPR014729">
    <property type="entry name" value="Rossmann-like_a/b/a_fold"/>
</dbReference>
<feature type="domain" description="Aminoacyl-tRNA synthetase class Ia" evidence="10">
    <location>
        <begin position="15"/>
        <end position="573"/>
    </location>
</feature>
<dbReference type="RefSeq" id="WP_311681534.1">
    <property type="nucleotide sequence ID" value="NZ_JAVRHM010000002.1"/>
</dbReference>
<dbReference type="Gene3D" id="1.10.730.10">
    <property type="entry name" value="Isoleucyl-tRNA Synthetase, Domain 1"/>
    <property type="match status" value="1"/>
</dbReference>
<evidence type="ECO:0000313" key="13">
    <source>
        <dbReference type="EMBL" id="MDT0688880.1"/>
    </source>
</evidence>
<dbReference type="NCBIfam" id="NF004349">
    <property type="entry name" value="PRK05729.1"/>
    <property type="match status" value="1"/>
</dbReference>
<dbReference type="InterPro" id="IPR037118">
    <property type="entry name" value="Val-tRNA_synth_C_sf"/>
</dbReference>
<keyword evidence="7 9" id="KW-0030">Aminoacyl-tRNA synthetase</keyword>
<feature type="domain" description="Valyl-tRNA synthetase tRNA-binding arm" evidence="12">
    <location>
        <begin position="811"/>
        <end position="876"/>
    </location>
</feature>
<comment type="subcellular location">
    <subcellularLocation>
        <location evidence="9">Cytoplasm</location>
    </subcellularLocation>
</comment>
<feature type="short sequence motif" description="'HIGH' region" evidence="9">
    <location>
        <begin position="43"/>
        <end position="53"/>
    </location>
</feature>
<gene>
    <name evidence="9" type="primary">valS</name>
    <name evidence="13" type="ORF">RM549_03740</name>
</gene>
<comment type="similarity">
    <text evidence="9">Belongs to the class-I aminoacyl-tRNA synthetase family. ValS type 1 subfamily.</text>
</comment>
<evidence type="ECO:0000256" key="5">
    <source>
        <dbReference type="ARBA" id="ARBA00022917"/>
    </source>
</evidence>
<evidence type="ECO:0000256" key="3">
    <source>
        <dbReference type="ARBA" id="ARBA00022741"/>
    </source>
</evidence>
<dbReference type="InterPro" id="IPR033705">
    <property type="entry name" value="Anticodon_Ia_Val"/>
</dbReference>
<dbReference type="SUPFAM" id="SSF47323">
    <property type="entry name" value="Anticodon-binding domain of a subclass of class I aminoacyl-tRNA synthetases"/>
    <property type="match status" value="1"/>
</dbReference>
<comment type="caution">
    <text evidence="13">The sequence shown here is derived from an EMBL/GenBank/DDBJ whole genome shotgun (WGS) entry which is preliminary data.</text>
</comment>
<dbReference type="NCBIfam" id="TIGR00422">
    <property type="entry name" value="valS"/>
    <property type="match status" value="1"/>
</dbReference>
<protein>
    <recommendedName>
        <fullName evidence="9">Valine--tRNA ligase</fullName>
        <ecNumber evidence="9">6.1.1.9</ecNumber>
    </recommendedName>
    <alternativeName>
        <fullName evidence="9">Valyl-tRNA synthetase</fullName>
        <shortName evidence="9">ValRS</shortName>
    </alternativeName>
</protein>
<evidence type="ECO:0000256" key="9">
    <source>
        <dbReference type="HAMAP-Rule" id="MF_02004"/>
    </source>
</evidence>
<evidence type="ECO:0000256" key="8">
    <source>
        <dbReference type="ARBA" id="ARBA00047552"/>
    </source>
</evidence>
<dbReference type="CDD" id="cd00817">
    <property type="entry name" value="ValRS_core"/>
    <property type="match status" value="1"/>
</dbReference>
<feature type="short sequence motif" description="'KMSKS' region" evidence="9">
    <location>
        <begin position="534"/>
        <end position="538"/>
    </location>
</feature>
<dbReference type="PROSITE" id="PS00178">
    <property type="entry name" value="AA_TRNA_LIGASE_I"/>
    <property type="match status" value="1"/>
</dbReference>
<keyword evidence="5 9" id="KW-0648">Protein biosynthesis</keyword>
<keyword evidence="3 9" id="KW-0547">Nucleotide-binding</keyword>
<evidence type="ECO:0000256" key="6">
    <source>
        <dbReference type="ARBA" id="ARBA00023054"/>
    </source>
</evidence>
<comment type="function">
    <text evidence="9">Catalyzes the attachment of valine to tRNA(Val). As ValRS can inadvertently accommodate and process structurally similar amino acids such as threonine, to avoid such errors, it has a 'posttransfer' editing activity that hydrolyzes mischarged Thr-tRNA(Val) in a tRNA-dependent manner.</text>
</comment>
<dbReference type="EC" id="6.1.1.9" evidence="9"/>
<dbReference type="EMBL" id="JAVRHM010000002">
    <property type="protein sequence ID" value="MDT0688880.1"/>
    <property type="molecule type" value="Genomic_DNA"/>
</dbReference>
<feature type="binding site" evidence="9">
    <location>
        <position position="537"/>
    </location>
    <ligand>
        <name>ATP</name>
        <dbReference type="ChEBI" id="CHEBI:30616"/>
    </ligand>
</feature>
<evidence type="ECO:0000256" key="1">
    <source>
        <dbReference type="ARBA" id="ARBA00022490"/>
    </source>
</evidence>
<evidence type="ECO:0000259" key="12">
    <source>
        <dbReference type="Pfam" id="PF10458"/>
    </source>
</evidence>
<dbReference type="InterPro" id="IPR009008">
    <property type="entry name" value="Val/Leu/Ile-tRNA-synth_edit"/>
</dbReference>
<dbReference type="SUPFAM" id="SSF52374">
    <property type="entry name" value="Nucleotidylyl transferase"/>
    <property type="match status" value="1"/>
</dbReference>
<comment type="domain">
    <text evidence="9">ValRS has two distinct active sites: one for aminoacylation and one for editing. The misactivated threonine is translocated from the active site to the editing site.</text>
</comment>
<evidence type="ECO:0000256" key="2">
    <source>
        <dbReference type="ARBA" id="ARBA00022598"/>
    </source>
</evidence>
<dbReference type="PANTHER" id="PTHR11946">
    <property type="entry name" value="VALYL-TRNA SYNTHETASES"/>
    <property type="match status" value="1"/>
</dbReference>
<dbReference type="InterPro" id="IPR013155">
    <property type="entry name" value="M/V/L/I-tRNA-synth_anticd-bd"/>
</dbReference>
<evidence type="ECO:0000259" key="11">
    <source>
        <dbReference type="Pfam" id="PF08264"/>
    </source>
</evidence>
<dbReference type="Pfam" id="PF08264">
    <property type="entry name" value="Anticodon_1"/>
    <property type="match status" value="1"/>
</dbReference>
<keyword evidence="14" id="KW-1185">Reference proteome</keyword>
<dbReference type="InterPro" id="IPR019499">
    <property type="entry name" value="Val-tRNA_synth_tRNA-bd"/>
</dbReference>
<evidence type="ECO:0000256" key="7">
    <source>
        <dbReference type="ARBA" id="ARBA00023146"/>
    </source>
</evidence>
<feature type="domain" description="Methionyl/Valyl/Leucyl/Isoleucyl-tRNA synthetase anticodon-binding" evidence="11">
    <location>
        <begin position="616"/>
        <end position="756"/>
    </location>
</feature>
<dbReference type="InterPro" id="IPR009080">
    <property type="entry name" value="tRNAsynth_Ia_anticodon-bd"/>
</dbReference>
<comment type="catalytic activity">
    <reaction evidence="8 9">
        <text>tRNA(Val) + L-valine + ATP = L-valyl-tRNA(Val) + AMP + diphosphate</text>
        <dbReference type="Rhea" id="RHEA:10704"/>
        <dbReference type="Rhea" id="RHEA-COMP:9672"/>
        <dbReference type="Rhea" id="RHEA-COMP:9708"/>
        <dbReference type="ChEBI" id="CHEBI:30616"/>
        <dbReference type="ChEBI" id="CHEBI:33019"/>
        <dbReference type="ChEBI" id="CHEBI:57762"/>
        <dbReference type="ChEBI" id="CHEBI:78442"/>
        <dbReference type="ChEBI" id="CHEBI:78537"/>
        <dbReference type="ChEBI" id="CHEBI:456215"/>
        <dbReference type="EC" id="6.1.1.9"/>
    </reaction>
</comment>
<dbReference type="PANTHER" id="PTHR11946:SF109">
    <property type="entry name" value="VALINE--TRNA LIGASE"/>
    <property type="match status" value="1"/>
</dbReference>